<gene>
    <name evidence="3" type="ORF">ACFQ4O_06340</name>
</gene>
<feature type="region of interest" description="Disordered" evidence="1">
    <location>
        <begin position="63"/>
        <end position="97"/>
    </location>
</feature>
<organism evidence="3 4">
    <name type="scientific">Methylopila musalis</name>
    <dbReference type="NCBI Taxonomy" id="1134781"/>
    <lineage>
        <taxon>Bacteria</taxon>
        <taxon>Pseudomonadati</taxon>
        <taxon>Pseudomonadota</taxon>
        <taxon>Alphaproteobacteria</taxon>
        <taxon>Hyphomicrobiales</taxon>
        <taxon>Methylopilaceae</taxon>
        <taxon>Methylopila</taxon>
    </lineage>
</organism>
<feature type="compositionally biased region" description="Polar residues" evidence="1">
    <location>
        <begin position="63"/>
        <end position="77"/>
    </location>
</feature>
<evidence type="ECO:0000256" key="1">
    <source>
        <dbReference type="SAM" id="MobiDB-lite"/>
    </source>
</evidence>
<accession>A0ABW3Z5X5</accession>
<dbReference type="RefSeq" id="WP_378774827.1">
    <property type="nucleotide sequence ID" value="NZ_JBHTMX010000033.1"/>
</dbReference>
<dbReference type="Proteomes" id="UP001597171">
    <property type="component" value="Unassembled WGS sequence"/>
</dbReference>
<keyword evidence="4" id="KW-1185">Reference proteome</keyword>
<reference evidence="4" key="1">
    <citation type="journal article" date="2019" name="Int. J. Syst. Evol. Microbiol.">
        <title>The Global Catalogue of Microorganisms (GCM) 10K type strain sequencing project: providing services to taxonomists for standard genome sequencing and annotation.</title>
        <authorList>
            <consortium name="The Broad Institute Genomics Platform"/>
            <consortium name="The Broad Institute Genome Sequencing Center for Infectious Disease"/>
            <person name="Wu L."/>
            <person name="Ma J."/>
        </authorList>
    </citation>
    <scope>NUCLEOTIDE SEQUENCE [LARGE SCALE GENOMIC DNA]</scope>
    <source>
        <strain evidence="4">CCUG 61696</strain>
    </source>
</reference>
<sequence>MSRAFALLAAAALLSAAQLSTAVPAAAQSGERRAASGGGVSVTITKQSNYLNTRTVARPNSRATYETSAVYQSSTPTRGPGGFERWPLPSTFTLPGY</sequence>
<name>A0ABW3Z5X5_9HYPH</name>
<feature type="signal peptide" evidence="2">
    <location>
        <begin position="1"/>
        <end position="22"/>
    </location>
</feature>
<feature type="chain" id="PRO_5045968738" evidence="2">
    <location>
        <begin position="23"/>
        <end position="97"/>
    </location>
</feature>
<evidence type="ECO:0000313" key="3">
    <source>
        <dbReference type="EMBL" id="MFD1331617.1"/>
    </source>
</evidence>
<dbReference type="EMBL" id="JBHTMX010000033">
    <property type="protein sequence ID" value="MFD1331617.1"/>
    <property type="molecule type" value="Genomic_DNA"/>
</dbReference>
<evidence type="ECO:0000256" key="2">
    <source>
        <dbReference type="SAM" id="SignalP"/>
    </source>
</evidence>
<comment type="caution">
    <text evidence="3">The sequence shown here is derived from an EMBL/GenBank/DDBJ whole genome shotgun (WGS) entry which is preliminary data.</text>
</comment>
<proteinExistence type="predicted"/>
<protein>
    <submittedName>
        <fullName evidence="3">Uncharacterized protein</fullName>
    </submittedName>
</protein>
<keyword evidence="2" id="KW-0732">Signal</keyword>
<evidence type="ECO:0000313" key="4">
    <source>
        <dbReference type="Proteomes" id="UP001597171"/>
    </source>
</evidence>